<dbReference type="EMBL" id="JABEYC010000988">
    <property type="protein sequence ID" value="KAF4971050.1"/>
    <property type="molecule type" value="Genomic_DNA"/>
</dbReference>
<dbReference type="Proteomes" id="UP000635477">
    <property type="component" value="Unassembled WGS sequence"/>
</dbReference>
<organism evidence="1 2">
    <name type="scientific">Fusarium zealandicum</name>
    <dbReference type="NCBI Taxonomy" id="1053134"/>
    <lineage>
        <taxon>Eukaryota</taxon>
        <taxon>Fungi</taxon>
        <taxon>Dikarya</taxon>
        <taxon>Ascomycota</taxon>
        <taxon>Pezizomycotina</taxon>
        <taxon>Sordariomycetes</taxon>
        <taxon>Hypocreomycetidae</taxon>
        <taxon>Hypocreales</taxon>
        <taxon>Nectriaceae</taxon>
        <taxon>Fusarium</taxon>
        <taxon>Fusarium staphyleae species complex</taxon>
    </lineage>
</organism>
<dbReference type="AlphaFoldDB" id="A0A8H4U7K6"/>
<keyword evidence="2" id="KW-1185">Reference proteome</keyword>
<evidence type="ECO:0000313" key="1">
    <source>
        <dbReference type="EMBL" id="KAF4971050.1"/>
    </source>
</evidence>
<accession>A0A8H4U7K6</accession>
<dbReference type="OrthoDB" id="5081728at2759"/>
<reference evidence="1" key="2">
    <citation type="submission" date="2020-05" db="EMBL/GenBank/DDBJ databases">
        <authorList>
            <person name="Kim H.-S."/>
            <person name="Proctor R.H."/>
            <person name="Brown D.W."/>
        </authorList>
    </citation>
    <scope>NUCLEOTIDE SEQUENCE</scope>
    <source>
        <strain evidence="1">NRRL 22465</strain>
    </source>
</reference>
<sequence>MDRKPTKSEAKKLPSLPTEIILKILNMSLDVNVCWIHKLTKGLSSPCEGLGEESTVIYTRGHPDREGEYSRGSIEVLPLQHRCLFNAPIKDINDFLTVPGDKTWEDSLREYDLSNRMQVFDRQWNKFLSVTFLHAASDEDAPESTTVLDPDILDSIPFSDNSVYGKTARFVPRAWTNVLKKGDQKLACQFIRHLMIHATNAEEDDADIARKIIKDLFGSTLSPGNRHTVLTVALEKRMDELGCMIELSWPLMSNLQSLCLDLRCIRAHTYYDWVKDFYQDMGQHLRLKTLVLVGLPCRMNFGDLGEEAWVAMLEDNELIEGEDEEMPEEKEMFPTYIHIFKECLLPGGQLHLICDIWPWAWQWSAPRQSIFQIDDDDEIVELVGVPATLP</sequence>
<comment type="caution">
    <text evidence="1">The sequence shown here is derived from an EMBL/GenBank/DDBJ whole genome shotgun (WGS) entry which is preliminary data.</text>
</comment>
<reference evidence="1" key="1">
    <citation type="journal article" date="2020" name="BMC Genomics">
        <title>Correction to: Identification and distribution of gene clusters required for synthesis of sphingolipid metabolism inhibitors in diverse species of the filamentous fungus Fusarium.</title>
        <authorList>
            <person name="Kim H.S."/>
            <person name="Lohmar J.M."/>
            <person name="Busman M."/>
            <person name="Brown D.W."/>
            <person name="Naumann T.A."/>
            <person name="Divon H.H."/>
            <person name="Lysoe E."/>
            <person name="Uhlig S."/>
            <person name="Proctor R.H."/>
        </authorList>
    </citation>
    <scope>NUCLEOTIDE SEQUENCE</scope>
    <source>
        <strain evidence="1">NRRL 22465</strain>
    </source>
</reference>
<name>A0A8H4U7K6_9HYPO</name>
<protein>
    <submittedName>
        <fullName evidence="1">Uncharacterized protein</fullName>
    </submittedName>
</protein>
<gene>
    <name evidence="1" type="ORF">FZEAL_9928</name>
</gene>
<evidence type="ECO:0000313" key="2">
    <source>
        <dbReference type="Proteomes" id="UP000635477"/>
    </source>
</evidence>
<proteinExistence type="predicted"/>